<feature type="region of interest" description="Disordered" evidence="1">
    <location>
        <begin position="79"/>
        <end position="117"/>
    </location>
</feature>
<feature type="non-terminal residue" evidence="2">
    <location>
        <position position="1"/>
    </location>
</feature>
<comment type="caution">
    <text evidence="2">The sequence shown here is derived from an EMBL/GenBank/DDBJ whole genome shotgun (WGS) entry which is preliminary data.</text>
</comment>
<keyword evidence="3" id="KW-1185">Reference proteome</keyword>
<evidence type="ECO:0000313" key="3">
    <source>
        <dbReference type="Proteomes" id="UP000257109"/>
    </source>
</evidence>
<gene>
    <name evidence="2" type="ORF">CR513_39113</name>
</gene>
<dbReference type="AlphaFoldDB" id="A0A371FQ24"/>
<evidence type="ECO:0008006" key="4">
    <source>
        <dbReference type="Google" id="ProtNLM"/>
    </source>
</evidence>
<proteinExistence type="predicted"/>
<dbReference type="Proteomes" id="UP000257109">
    <property type="component" value="Unassembled WGS sequence"/>
</dbReference>
<accession>A0A371FQ24</accession>
<name>A0A371FQ24_MUCPR</name>
<dbReference type="EMBL" id="QJKJ01008248">
    <property type="protein sequence ID" value="RDX80351.1"/>
    <property type="molecule type" value="Genomic_DNA"/>
</dbReference>
<organism evidence="2 3">
    <name type="scientific">Mucuna pruriens</name>
    <name type="common">Velvet bean</name>
    <name type="synonym">Dolichos pruriens</name>
    <dbReference type="NCBI Taxonomy" id="157652"/>
    <lineage>
        <taxon>Eukaryota</taxon>
        <taxon>Viridiplantae</taxon>
        <taxon>Streptophyta</taxon>
        <taxon>Embryophyta</taxon>
        <taxon>Tracheophyta</taxon>
        <taxon>Spermatophyta</taxon>
        <taxon>Magnoliopsida</taxon>
        <taxon>eudicotyledons</taxon>
        <taxon>Gunneridae</taxon>
        <taxon>Pentapetalae</taxon>
        <taxon>rosids</taxon>
        <taxon>fabids</taxon>
        <taxon>Fabales</taxon>
        <taxon>Fabaceae</taxon>
        <taxon>Papilionoideae</taxon>
        <taxon>50 kb inversion clade</taxon>
        <taxon>NPAAA clade</taxon>
        <taxon>indigoferoid/millettioid clade</taxon>
        <taxon>Phaseoleae</taxon>
        <taxon>Mucuna</taxon>
    </lineage>
</organism>
<sequence length="152" mass="16925">MRRPPRTLTSTPMTYIELLPRLLEQKLVEIVPLKTLEPSYPRSYDLNARSCHLKVLELETQGPRPSRWWFARFPRPGPNVQSNPLPAHKGAAVNAISHENEEKAEGPNRRGGGDPRSSKVVVMAAKVLINNSFQPDKGLGKELDGLVESVAL</sequence>
<evidence type="ECO:0000313" key="2">
    <source>
        <dbReference type="EMBL" id="RDX80351.1"/>
    </source>
</evidence>
<feature type="compositionally biased region" description="Basic and acidic residues" evidence="1">
    <location>
        <begin position="98"/>
        <end position="117"/>
    </location>
</feature>
<dbReference type="OrthoDB" id="1724165at2759"/>
<protein>
    <recommendedName>
        <fullName evidence="4">G-patch domain-containing protein</fullName>
    </recommendedName>
</protein>
<reference evidence="2" key="1">
    <citation type="submission" date="2018-05" db="EMBL/GenBank/DDBJ databases">
        <title>Draft genome of Mucuna pruriens seed.</title>
        <authorList>
            <person name="Nnadi N.E."/>
            <person name="Vos R."/>
            <person name="Hasami M.H."/>
            <person name="Devisetty U.K."/>
            <person name="Aguiy J.C."/>
        </authorList>
    </citation>
    <scope>NUCLEOTIDE SEQUENCE [LARGE SCALE GENOMIC DNA]</scope>
    <source>
        <strain evidence="2">JCA_2017</strain>
    </source>
</reference>
<evidence type="ECO:0000256" key="1">
    <source>
        <dbReference type="SAM" id="MobiDB-lite"/>
    </source>
</evidence>